<protein>
    <submittedName>
        <fullName evidence="1">Uncharacterized protein</fullName>
    </submittedName>
</protein>
<evidence type="ECO:0000313" key="1">
    <source>
        <dbReference type="EMBL" id="KKM13641.1"/>
    </source>
</evidence>
<accession>A0A0F9HE27</accession>
<dbReference type="AlphaFoldDB" id="A0A0F9HE27"/>
<reference evidence="1" key="1">
    <citation type="journal article" date="2015" name="Nature">
        <title>Complex archaea that bridge the gap between prokaryotes and eukaryotes.</title>
        <authorList>
            <person name="Spang A."/>
            <person name="Saw J.H."/>
            <person name="Jorgensen S.L."/>
            <person name="Zaremba-Niedzwiedzka K."/>
            <person name="Martijn J."/>
            <person name="Lind A.E."/>
            <person name="van Eijk R."/>
            <person name="Schleper C."/>
            <person name="Guy L."/>
            <person name="Ettema T.J."/>
        </authorList>
    </citation>
    <scope>NUCLEOTIDE SEQUENCE</scope>
</reference>
<proteinExistence type="predicted"/>
<gene>
    <name evidence="1" type="ORF">LCGC14_1714180</name>
</gene>
<sequence length="195" mass="22337">MGKVFHNKICDVCGGEGKVIETWGKKYCKECYDKKPKRGNGHSGMVAVDEITRDGLLSQSSLFGEGLVLELTKKGNKLFATLYLEHYPESKGILGRQLNYFIKRDGMVVGIVGVNSPPINYKKFRNYFQTDNEKLFVNNNVYRIVKSKKNQATQVLKLLRLRIRKDYKKRYGDELMGIITFVEPPRTGNIYKADN</sequence>
<comment type="caution">
    <text evidence="1">The sequence shown here is derived from an EMBL/GenBank/DDBJ whole genome shotgun (WGS) entry which is preliminary data.</text>
</comment>
<name>A0A0F9HE27_9ZZZZ</name>
<dbReference type="EMBL" id="LAZR01015334">
    <property type="protein sequence ID" value="KKM13641.1"/>
    <property type="molecule type" value="Genomic_DNA"/>
</dbReference>
<organism evidence="1">
    <name type="scientific">marine sediment metagenome</name>
    <dbReference type="NCBI Taxonomy" id="412755"/>
    <lineage>
        <taxon>unclassified sequences</taxon>
        <taxon>metagenomes</taxon>
        <taxon>ecological metagenomes</taxon>
    </lineage>
</organism>